<comment type="caution">
    <text evidence="2">The sequence shown here is derived from an EMBL/GenBank/DDBJ whole genome shotgun (WGS) entry which is preliminary data.</text>
</comment>
<name>A0A7Y9F301_9ACTN</name>
<dbReference type="AlphaFoldDB" id="A0A7Y9F301"/>
<accession>A0A7Y9F301</accession>
<sequence>MKIAALDPFQGYKSAIDDQLEDAVAVLDAFHVVKLGTAAVDECRRRVQQETLGHRGRKGDPLYGIQKLLRAGAEKLTDKQWTRFENAIAARLEEHLVVYVASCA</sequence>
<evidence type="ECO:0000313" key="2">
    <source>
        <dbReference type="EMBL" id="NYD58678.1"/>
    </source>
</evidence>
<proteinExistence type="predicted"/>
<dbReference type="EMBL" id="JACCBE010000001">
    <property type="protein sequence ID" value="NYD58678.1"/>
    <property type="molecule type" value="Genomic_DNA"/>
</dbReference>
<dbReference type="Pfam" id="PF01610">
    <property type="entry name" value="DDE_Tnp_ISL3"/>
    <property type="match status" value="1"/>
</dbReference>
<organism evidence="2 3">
    <name type="scientific">Nocardioides marinisabuli</name>
    <dbReference type="NCBI Taxonomy" id="419476"/>
    <lineage>
        <taxon>Bacteria</taxon>
        <taxon>Bacillati</taxon>
        <taxon>Actinomycetota</taxon>
        <taxon>Actinomycetes</taxon>
        <taxon>Propionibacteriales</taxon>
        <taxon>Nocardioidaceae</taxon>
        <taxon>Nocardioides</taxon>
    </lineage>
</organism>
<evidence type="ECO:0000259" key="1">
    <source>
        <dbReference type="Pfam" id="PF01610"/>
    </source>
</evidence>
<dbReference type="InterPro" id="IPR002560">
    <property type="entry name" value="Transposase_DDE"/>
</dbReference>
<gene>
    <name evidence="2" type="ORF">BKA08_002916</name>
</gene>
<protein>
    <submittedName>
        <fullName evidence="2">Transposase</fullName>
    </submittedName>
</protein>
<feature type="domain" description="Transposase IS204/IS1001/IS1096/IS1165 DDE" evidence="1">
    <location>
        <begin position="3"/>
        <end position="90"/>
    </location>
</feature>
<dbReference type="Proteomes" id="UP000516957">
    <property type="component" value="Unassembled WGS sequence"/>
</dbReference>
<keyword evidence="3" id="KW-1185">Reference proteome</keyword>
<reference evidence="2 3" key="1">
    <citation type="submission" date="2020-07" db="EMBL/GenBank/DDBJ databases">
        <title>Sequencing the genomes of 1000 actinobacteria strains.</title>
        <authorList>
            <person name="Klenk H.-P."/>
        </authorList>
    </citation>
    <scope>NUCLEOTIDE SEQUENCE [LARGE SCALE GENOMIC DNA]</scope>
    <source>
        <strain evidence="2 3">DSM 18965</strain>
    </source>
</reference>
<evidence type="ECO:0000313" key="3">
    <source>
        <dbReference type="Proteomes" id="UP000516957"/>
    </source>
</evidence>